<sequence>MIMIPVTAEDAGKTVLAILQKRIPGAPRAYLRQLLRRGKVQYAGKALAEDHFLHGGETLHLPDSERLRKLCSTDLPPLEILLEADTFLAVFKPAGLAVHSSAGHEQDNLTARVRTWMQYRKAPYMVAPVHRLDVGTSGPVLFGKGRKAIAELGRILQTGPCSKIYLALVRGMPPETGMLTSAVRVQDKTKHAATRFRVLGRHRDAALLELELLSGRKHQIRQQCADAGWPVYGDRRYGGSGLIGLERLFLHCGQLSWPAGTGMPDHCVTAPLPEELLCILRCLHIDPPSPA</sequence>
<dbReference type="CDD" id="cd02869">
    <property type="entry name" value="PseudoU_synth_RluA_like"/>
    <property type="match status" value="1"/>
</dbReference>
<dbReference type="AlphaFoldDB" id="A0A1L3GH65"/>
<dbReference type="InterPro" id="IPR020103">
    <property type="entry name" value="PsdUridine_synth_cat_dom_sf"/>
</dbReference>
<dbReference type="OrthoDB" id="128480at2"/>
<dbReference type="GO" id="GO:0000455">
    <property type="term" value="P:enzyme-directed rRNA pseudouridine synthesis"/>
    <property type="evidence" value="ECO:0007669"/>
    <property type="project" value="TreeGrafter"/>
</dbReference>
<name>A0A1L3GH65_SYNAC</name>
<evidence type="ECO:0000259" key="2">
    <source>
        <dbReference type="Pfam" id="PF00849"/>
    </source>
</evidence>
<dbReference type="SUPFAM" id="SSF55120">
    <property type="entry name" value="Pseudouridine synthase"/>
    <property type="match status" value="1"/>
</dbReference>
<proteinExistence type="inferred from homology"/>
<protein>
    <recommendedName>
        <fullName evidence="2">Pseudouridine synthase RsuA/RluA-like domain-containing protein</fullName>
    </recommendedName>
</protein>
<evidence type="ECO:0000313" key="3">
    <source>
        <dbReference type="EMBL" id="APG25240.1"/>
    </source>
</evidence>
<gene>
    <name evidence="3" type="ORF">A7E75_09550</name>
</gene>
<dbReference type="RefSeq" id="WP_072287090.1">
    <property type="nucleotide sequence ID" value="NZ_CP015455.1"/>
</dbReference>
<reference evidence="3 4" key="1">
    <citation type="journal article" date="2017" name="Genome Announc.">
        <title>Complete Genome Sequences of Two Acetylene-Fermenting Pelobacter acetylenicus Strains.</title>
        <authorList>
            <person name="Sutton J.M."/>
            <person name="Baesman S.M."/>
            <person name="Fierst J.L."/>
            <person name="Poret-Peterson A.T."/>
            <person name="Oremland R.S."/>
            <person name="Dunlap D.S."/>
            <person name="Akob D.M."/>
        </authorList>
    </citation>
    <scope>NUCLEOTIDE SEQUENCE [LARGE SCALE GENOMIC DNA]</scope>
    <source>
        <strain evidence="3 4">DSM 3247</strain>
    </source>
</reference>
<dbReference type="STRING" id="29542.A6070_03525"/>
<feature type="domain" description="Pseudouridine synthase RsuA/RluA-like" evidence="2">
    <location>
        <begin position="87"/>
        <end position="225"/>
    </location>
</feature>
<dbReference type="PANTHER" id="PTHR21600:SF87">
    <property type="entry name" value="RNA PSEUDOURIDYLATE SYNTHASE DOMAIN-CONTAINING PROTEIN 1"/>
    <property type="match status" value="1"/>
</dbReference>
<dbReference type="GO" id="GO:0003723">
    <property type="term" value="F:RNA binding"/>
    <property type="evidence" value="ECO:0007669"/>
    <property type="project" value="InterPro"/>
</dbReference>
<dbReference type="Gene3D" id="3.30.2350.10">
    <property type="entry name" value="Pseudouridine synthase"/>
    <property type="match status" value="1"/>
</dbReference>
<keyword evidence="4" id="KW-1185">Reference proteome</keyword>
<organism evidence="3 4">
    <name type="scientific">Syntrophotalea acetylenica</name>
    <name type="common">Pelobacter acetylenicus</name>
    <dbReference type="NCBI Taxonomy" id="29542"/>
    <lineage>
        <taxon>Bacteria</taxon>
        <taxon>Pseudomonadati</taxon>
        <taxon>Thermodesulfobacteriota</taxon>
        <taxon>Desulfuromonadia</taxon>
        <taxon>Desulfuromonadales</taxon>
        <taxon>Syntrophotaleaceae</taxon>
        <taxon>Syntrophotalea</taxon>
    </lineage>
</organism>
<dbReference type="PANTHER" id="PTHR21600">
    <property type="entry name" value="MITOCHONDRIAL RNA PSEUDOURIDINE SYNTHASE"/>
    <property type="match status" value="1"/>
</dbReference>
<evidence type="ECO:0000313" key="4">
    <source>
        <dbReference type="Proteomes" id="UP000182264"/>
    </source>
</evidence>
<accession>A0A1L3GH65</accession>
<comment type="similarity">
    <text evidence="1">Belongs to the pseudouridine synthase RluA family.</text>
</comment>
<dbReference type="InterPro" id="IPR006145">
    <property type="entry name" value="PsdUridine_synth_RsuA/RluA"/>
</dbReference>
<dbReference type="Proteomes" id="UP000182264">
    <property type="component" value="Chromosome"/>
</dbReference>
<dbReference type="Pfam" id="PF00849">
    <property type="entry name" value="PseudoU_synth_2"/>
    <property type="match status" value="1"/>
</dbReference>
<evidence type="ECO:0000256" key="1">
    <source>
        <dbReference type="ARBA" id="ARBA00010876"/>
    </source>
</evidence>
<dbReference type="EMBL" id="CP015518">
    <property type="protein sequence ID" value="APG25240.1"/>
    <property type="molecule type" value="Genomic_DNA"/>
</dbReference>
<dbReference type="GO" id="GO:0009982">
    <property type="term" value="F:pseudouridine synthase activity"/>
    <property type="evidence" value="ECO:0007669"/>
    <property type="project" value="InterPro"/>
</dbReference>
<dbReference type="InterPro" id="IPR050188">
    <property type="entry name" value="RluA_PseudoU_synthase"/>
</dbReference>
<dbReference type="GO" id="GO:0140098">
    <property type="term" value="F:catalytic activity, acting on RNA"/>
    <property type="evidence" value="ECO:0007669"/>
    <property type="project" value="UniProtKB-ARBA"/>
</dbReference>